<evidence type="ECO:0000313" key="2">
    <source>
        <dbReference type="EMBL" id="OCB89009.1"/>
    </source>
</evidence>
<feature type="region of interest" description="Disordered" evidence="1">
    <location>
        <begin position="1"/>
        <end position="153"/>
    </location>
</feature>
<dbReference type="Proteomes" id="UP000757232">
    <property type="component" value="Unassembled WGS sequence"/>
</dbReference>
<dbReference type="OrthoDB" id="10616805at2759"/>
<gene>
    <name evidence="2" type="ORF">A7U60_g3816</name>
</gene>
<dbReference type="AlphaFoldDB" id="A0A9Q5HZZ9"/>
<feature type="compositionally biased region" description="Acidic residues" evidence="1">
    <location>
        <begin position="133"/>
        <end position="146"/>
    </location>
</feature>
<name>A0A9Q5HZZ9_SANBA</name>
<proteinExistence type="predicted"/>
<comment type="caution">
    <text evidence="2">The sequence shown here is derived from an EMBL/GenBank/DDBJ whole genome shotgun (WGS) entry which is preliminary data.</text>
</comment>
<protein>
    <submittedName>
        <fullName evidence="2">Uncharacterized protein</fullName>
    </submittedName>
</protein>
<reference evidence="2" key="1">
    <citation type="submission" date="2016-06" db="EMBL/GenBank/DDBJ databases">
        <title>Draft Genome sequence of the fungus Inonotus baumii.</title>
        <authorList>
            <person name="Zhu H."/>
            <person name="Lin W."/>
        </authorList>
    </citation>
    <scope>NUCLEOTIDE SEQUENCE</scope>
    <source>
        <strain evidence="2">821</strain>
    </source>
</reference>
<organism evidence="2 3">
    <name type="scientific">Sanghuangporus baumii</name>
    <name type="common">Phellinus baumii</name>
    <dbReference type="NCBI Taxonomy" id="108892"/>
    <lineage>
        <taxon>Eukaryota</taxon>
        <taxon>Fungi</taxon>
        <taxon>Dikarya</taxon>
        <taxon>Basidiomycota</taxon>
        <taxon>Agaricomycotina</taxon>
        <taxon>Agaricomycetes</taxon>
        <taxon>Hymenochaetales</taxon>
        <taxon>Hymenochaetaceae</taxon>
        <taxon>Sanghuangporus</taxon>
    </lineage>
</organism>
<keyword evidence="3" id="KW-1185">Reference proteome</keyword>
<feature type="compositionally biased region" description="Low complexity" evidence="1">
    <location>
        <begin position="112"/>
        <end position="125"/>
    </location>
</feature>
<sequence length="153" mass="16246">MAAAPAVPDQHVPDGEEEEDYESDDYDVEDDEGDADYQGDDGDEEEEDEGDEEDEEEGGKSLTALLVADPNQSAQVDEEDEGYAPPGETDPADEPIDGNARVPTGDPSETKGALSAVPSAVAAVGLKRKSSGDEDDEEDEDDEDELDAKKLKA</sequence>
<accession>A0A9Q5HZZ9</accession>
<evidence type="ECO:0000313" key="3">
    <source>
        <dbReference type="Proteomes" id="UP000757232"/>
    </source>
</evidence>
<dbReference type="EMBL" id="LNZH02000166">
    <property type="protein sequence ID" value="OCB89009.1"/>
    <property type="molecule type" value="Genomic_DNA"/>
</dbReference>
<feature type="compositionally biased region" description="Acidic residues" evidence="1">
    <location>
        <begin position="15"/>
        <end position="57"/>
    </location>
</feature>
<evidence type="ECO:0000256" key="1">
    <source>
        <dbReference type="SAM" id="MobiDB-lite"/>
    </source>
</evidence>